<dbReference type="EMBL" id="CP081303">
    <property type="protein sequence ID" value="QZE15813.1"/>
    <property type="molecule type" value="Genomic_DNA"/>
</dbReference>
<reference evidence="1" key="1">
    <citation type="submission" date="2021-08" db="EMBL/GenBank/DDBJ databases">
        <title>Novel anaerobic bacterium isolated from sea squirt in East Sea, Republic of Korea.</title>
        <authorList>
            <person name="Nguyen T.H."/>
            <person name="Li Z."/>
            <person name="Lee Y.-J."/>
            <person name="Ko J."/>
            <person name="Kim S.-G."/>
        </authorList>
    </citation>
    <scope>NUCLEOTIDE SEQUENCE</scope>
    <source>
        <strain evidence="1">KCTC 25031</strain>
    </source>
</reference>
<name>A0AC61NJ91_9BACT</name>
<dbReference type="Proteomes" id="UP000826212">
    <property type="component" value="Chromosome"/>
</dbReference>
<protein>
    <submittedName>
        <fullName evidence="1">Alpha-L-fucosidase</fullName>
    </submittedName>
</protein>
<evidence type="ECO:0000313" key="2">
    <source>
        <dbReference type="Proteomes" id="UP000826212"/>
    </source>
</evidence>
<proteinExistence type="predicted"/>
<evidence type="ECO:0000313" key="1">
    <source>
        <dbReference type="EMBL" id="QZE15813.1"/>
    </source>
</evidence>
<keyword evidence="2" id="KW-1185">Reference proteome</keyword>
<gene>
    <name evidence="1" type="ORF">K4L44_08275</name>
</gene>
<sequence>MFFKIQKSLVKLICCSLIATSFVGCDQKKSEVVTSVKTDRQSIQSWQNMKFGMFIHWGIYSVPAGVWKGKKIEKLGEQIQRHAHIPNDEYADIAKQFNPVQFDSDAMVKMAKDAGMKYVVLTAKHHDGFCMFDSKLTDFDIMDASPYKKDILKQLANSCKKYGIKLGVYYSTPDWHFNGPNPEVNPIDGKISVFSKVSKENADYQVAQLKEILSNYGDICELFFDMGEPTRAQSERFANTVHSLQPNCMINGRVMNNQGDFITMPDNHVPDVPVDTMAWETPGTFYHTWGYKSWVKGDPVPAQVKQQVRKLVQVAARGGNFLLNIGPKPDGTVLPYEQKVLAGIGLWMKNHNQGIWGVNNNPFKKLPWGECTVKGNELFFYVYDWPENNQLRIPGLVSNVVSVKSMEDMSKSLSFRKDGHDVIVDLSNIEPNAYLSGLKVSLSDALDIVDPMIMPQRDHSIVIHGEDAICYGKYGKESYRSILKDFSRSWDVNVTQVGSYRVELTYRMKFDQKKFKFIIGNDPYLFTLFGSGKWHAKLDMIDGNETAHNKTKKKKSLKGYKTKSIGVVSFKKIGRNTLQISQGEDFPFVTTIKEFKKQNPKYKTMNIDIKTIKLIPVES</sequence>
<accession>A0AC61NJ91</accession>
<organism evidence="1 2">
    <name type="scientific">Halosquirtibacter laminarini</name>
    <dbReference type="NCBI Taxonomy" id="3374600"/>
    <lineage>
        <taxon>Bacteria</taxon>
        <taxon>Pseudomonadati</taxon>
        <taxon>Bacteroidota</taxon>
        <taxon>Bacteroidia</taxon>
        <taxon>Marinilabiliales</taxon>
        <taxon>Prolixibacteraceae</taxon>
        <taxon>Halosquirtibacter</taxon>
    </lineage>
</organism>